<dbReference type="InterPro" id="IPR001810">
    <property type="entry name" value="F-box_dom"/>
</dbReference>
<keyword evidence="5" id="KW-1185">Reference proteome</keyword>
<feature type="domain" description="F-box" evidence="2">
    <location>
        <begin position="41"/>
        <end position="90"/>
    </location>
</feature>
<dbReference type="EMBL" id="JBAHYK010000110">
    <property type="protein sequence ID" value="KAL0578267.1"/>
    <property type="molecule type" value="Genomic_DNA"/>
</dbReference>
<accession>A0ABR3FAF5</accession>
<evidence type="ECO:0000313" key="5">
    <source>
        <dbReference type="Proteomes" id="UP001465976"/>
    </source>
</evidence>
<comment type="caution">
    <text evidence="3">The sequence shown here is derived from an EMBL/GenBank/DDBJ whole genome shotgun (WGS) entry which is preliminary data.</text>
</comment>
<dbReference type="EMBL" id="JBAHYK010000658">
    <property type="protein sequence ID" value="KAL0572191.1"/>
    <property type="molecule type" value="Genomic_DNA"/>
</dbReference>
<dbReference type="PROSITE" id="PS50181">
    <property type="entry name" value="FBOX"/>
    <property type="match status" value="1"/>
</dbReference>
<gene>
    <name evidence="4" type="ORF">V5O48_003732</name>
    <name evidence="3" type="ORF">V5O48_009773</name>
</gene>
<dbReference type="SUPFAM" id="SSF81383">
    <property type="entry name" value="F-box domain"/>
    <property type="match status" value="1"/>
</dbReference>
<dbReference type="SMART" id="SM00256">
    <property type="entry name" value="FBOX"/>
    <property type="match status" value="1"/>
</dbReference>
<dbReference type="InterPro" id="IPR036047">
    <property type="entry name" value="F-box-like_dom_sf"/>
</dbReference>
<feature type="compositionally biased region" description="Low complexity" evidence="1">
    <location>
        <begin position="321"/>
        <end position="330"/>
    </location>
</feature>
<feature type="region of interest" description="Disordered" evidence="1">
    <location>
        <begin position="316"/>
        <end position="377"/>
    </location>
</feature>
<proteinExistence type="predicted"/>
<organism evidence="3 5">
    <name type="scientific">Marasmius crinis-equi</name>
    <dbReference type="NCBI Taxonomy" id="585013"/>
    <lineage>
        <taxon>Eukaryota</taxon>
        <taxon>Fungi</taxon>
        <taxon>Dikarya</taxon>
        <taxon>Basidiomycota</taxon>
        <taxon>Agaricomycotina</taxon>
        <taxon>Agaricomycetes</taxon>
        <taxon>Agaricomycetidae</taxon>
        <taxon>Agaricales</taxon>
        <taxon>Marasmiineae</taxon>
        <taxon>Marasmiaceae</taxon>
        <taxon>Marasmius</taxon>
    </lineage>
</organism>
<protein>
    <recommendedName>
        <fullName evidence="2">F-box domain-containing protein</fullName>
    </recommendedName>
</protein>
<evidence type="ECO:0000256" key="1">
    <source>
        <dbReference type="SAM" id="MobiDB-lite"/>
    </source>
</evidence>
<evidence type="ECO:0000259" key="2">
    <source>
        <dbReference type="PROSITE" id="PS50181"/>
    </source>
</evidence>
<evidence type="ECO:0000313" key="3">
    <source>
        <dbReference type="EMBL" id="KAL0572191.1"/>
    </source>
</evidence>
<evidence type="ECO:0000313" key="4">
    <source>
        <dbReference type="EMBL" id="KAL0578267.1"/>
    </source>
</evidence>
<sequence>MDPLPPPRMSLQYLLNNDEPRPVFSEPSQTWGKKCRYFGKLSMLPTMPMDIFFLICSYLPPRSLLALSRTNHLFRTTLLSQSSRTIWITMRKQLRVPEPGLHMSELEWASMLFDGTRCQVCGVKGVSRIDFILRRRVCYKCIRALGIRRTTFTTIYPSEAIFVLDYVLPTKGNSSARRGQGMYYTISDIDTVLAELGGKSESERKEYLDERKVHLENLTEEAKRLETWVKTELPKQRKEDAEDLRKARFESIQARLREMGYSDEVISSCSTSIHSYARTGAPLTPKAWALMRSHLTRILDREKALIDAVNLAKAQAREASESSPSPSASATIQNEEASQDALNGDATKPPPDLPTSPHVQVQDPRPTQEREGSSSDVSMMSIASQIDEFENQLSQLDVNIKVESWGFDSDVLLGTSEGSMMW</sequence>
<reference evidence="3 5" key="1">
    <citation type="submission" date="2024-02" db="EMBL/GenBank/DDBJ databases">
        <title>A draft genome for the cacao thread blight pathogen Marasmius crinis-equi.</title>
        <authorList>
            <person name="Cohen S.P."/>
            <person name="Baruah I.K."/>
            <person name="Amoako-Attah I."/>
            <person name="Bukari Y."/>
            <person name="Meinhardt L.W."/>
            <person name="Bailey B.A."/>
        </authorList>
    </citation>
    <scope>NUCLEOTIDE SEQUENCE [LARGE SCALE GENOMIC DNA]</scope>
    <source>
        <strain evidence="3 5">GH-76</strain>
    </source>
</reference>
<dbReference type="CDD" id="cd09917">
    <property type="entry name" value="F-box_SF"/>
    <property type="match status" value="1"/>
</dbReference>
<dbReference type="Proteomes" id="UP001465976">
    <property type="component" value="Unassembled WGS sequence"/>
</dbReference>
<name>A0ABR3FAF5_9AGAR</name>